<feature type="compositionally biased region" description="Basic and acidic residues" evidence="3">
    <location>
        <begin position="347"/>
        <end position="409"/>
    </location>
</feature>
<gene>
    <name evidence="5" type="ORF">Nepgr_019441</name>
</gene>
<comment type="subcellular location">
    <subcellularLocation>
        <location evidence="1">Membrane</location>
        <topology evidence="1">Multi-pass membrane protein</topology>
    </subcellularLocation>
</comment>
<dbReference type="GO" id="GO:0005886">
    <property type="term" value="C:plasma membrane"/>
    <property type="evidence" value="ECO:0007669"/>
    <property type="project" value="TreeGrafter"/>
</dbReference>
<evidence type="ECO:0000313" key="6">
    <source>
        <dbReference type="Proteomes" id="UP001279734"/>
    </source>
</evidence>
<name>A0AAD3STJ9_NEPGR</name>
<dbReference type="GO" id="GO:0006820">
    <property type="term" value="P:monoatomic anion transport"/>
    <property type="evidence" value="ECO:0007669"/>
    <property type="project" value="TreeGrafter"/>
</dbReference>
<proteinExistence type="inferred from homology"/>
<feature type="region of interest" description="Disordered" evidence="3">
    <location>
        <begin position="316"/>
        <end position="409"/>
    </location>
</feature>
<keyword evidence="4" id="KW-0812">Transmembrane</keyword>
<dbReference type="PANTHER" id="PTHR31618">
    <property type="entry name" value="MECHANOSENSITIVE ION CHANNEL PROTEIN 5"/>
    <property type="match status" value="1"/>
</dbReference>
<organism evidence="5 6">
    <name type="scientific">Nepenthes gracilis</name>
    <name type="common">Slender pitcher plant</name>
    <dbReference type="NCBI Taxonomy" id="150966"/>
    <lineage>
        <taxon>Eukaryota</taxon>
        <taxon>Viridiplantae</taxon>
        <taxon>Streptophyta</taxon>
        <taxon>Embryophyta</taxon>
        <taxon>Tracheophyta</taxon>
        <taxon>Spermatophyta</taxon>
        <taxon>Magnoliopsida</taxon>
        <taxon>eudicotyledons</taxon>
        <taxon>Gunneridae</taxon>
        <taxon>Pentapetalae</taxon>
        <taxon>Caryophyllales</taxon>
        <taxon>Nepenthaceae</taxon>
        <taxon>Nepenthes</taxon>
    </lineage>
</organism>
<dbReference type="GO" id="GO:0008381">
    <property type="term" value="F:mechanosensitive monoatomic ion channel activity"/>
    <property type="evidence" value="ECO:0007669"/>
    <property type="project" value="TreeGrafter"/>
</dbReference>
<accession>A0AAD3STJ9</accession>
<evidence type="ECO:0000256" key="3">
    <source>
        <dbReference type="SAM" id="MobiDB-lite"/>
    </source>
</evidence>
<feature type="transmembrane region" description="Helical" evidence="4">
    <location>
        <begin position="157"/>
        <end position="174"/>
    </location>
</feature>
<feature type="compositionally biased region" description="Basic and acidic residues" evidence="3">
    <location>
        <begin position="316"/>
        <end position="332"/>
    </location>
</feature>
<reference evidence="5" key="1">
    <citation type="submission" date="2023-05" db="EMBL/GenBank/DDBJ databases">
        <title>Nepenthes gracilis genome sequencing.</title>
        <authorList>
            <person name="Fukushima K."/>
        </authorList>
    </citation>
    <scope>NUCLEOTIDE SEQUENCE</scope>
    <source>
        <strain evidence="5">SING2019-196</strain>
    </source>
</reference>
<sequence>MGDNHEMEELTIPIPPQPHSENMDAESSVGEHGDSLSADCEQPPEENPDRKGCCSCKDVFVFVLTPFIFIIFFCIGFLWALGAYLACGINVAEESTNQEGGIKGIYQKVQDFQGKAVLLAKQVSVIRGRVSFCVLVWFVVNISVPSLRRKTVFGSQLWKWTLLAVIVTCGYSAISRASHNFLNSVTLMHGDRNDFFYYLRGLRRSISFIIYSVSVLSTWLFYFRSRHGLRGTKTHISNDVFDFMTWTLVSLLISALLWLLKTVLLLKWEAHAVYKRFRDRILRAGFQLYFLALISGTYWSIFRPGENRDVDDKVENAGEEKSMKASGEKDNTTVRAATNDRNNNTAEDGRKEKGKEEEKRTNKDITQDDRKDKKEKEETTKAKDEEDKRKAKDIPQEGKKEKEEEEKKKAKDILNIDGRMQSKNVTTYGIEQMAGRFVALAKLSSKKDDDISDLLAECRKAVSRAIKRDDLEYEIDKDSHITEDNLHDAFPLDDDEVKLVFTVLKEMHASEKVSYATFEQWMVRAHKHCLALGYTLTDAKKVVDCLNKLMIGFLIVVVILSWLLLTEIATTKLLVIIASPILAATFIFGDTCKTLFEGIIFAFVKHPFDVGDLCIIDNIKV</sequence>
<protein>
    <submittedName>
        <fullName evidence="5">Uncharacterized protein</fullName>
    </submittedName>
</protein>
<evidence type="ECO:0000256" key="2">
    <source>
        <dbReference type="ARBA" id="ARBA00008017"/>
    </source>
</evidence>
<feature type="transmembrane region" description="Helical" evidence="4">
    <location>
        <begin position="281"/>
        <end position="301"/>
    </location>
</feature>
<comment type="caution">
    <text evidence="5">The sequence shown here is derived from an EMBL/GenBank/DDBJ whole genome shotgun (WGS) entry which is preliminary data.</text>
</comment>
<keyword evidence="4" id="KW-1133">Transmembrane helix</keyword>
<keyword evidence="4" id="KW-0472">Membrane</keyword>
<dbReference type="InterPro" id="IPR016688">
    <property type="entry name" value="MscS-like_plants/fungi"/>
</dbReference>
<feature type="transmembrane region" description="Helical" evidence="4">
    <location>
        <begin position="243"/>
        <end position="260"/>
    </location>
</feature>
<feature type="region of interest" description="Disordered" evidence="3">
    <location>
        <begin position="1"/>
        <end position="50"/>
    </location>
</feature>
<dbReference type="AlphaFoldDB" id="A0AAD3STJ9"/>
<dbReference type="PANTHER" id="PTHR31618:SF7">
    <property type="entry name" value="MECHANOSENSITIVE ION CHANNEL PROTEIN"/>
    <property type="match status" value="1"/>
</dbReference>
<dbReference type="GO" id="GO:0050982">
    <property type="term" value="P:detection of mechanical stimulus"/>
    <property type="evidence" value="ECO:0007669"/>
    <property type="project" value="TreeGrafter"/>
</dbReference>
<feature type="transmembrane region" description="Helical" evidence="4">
    <location>
        <begin position="205"/>
        <end position="223"/>
    </location>
</feature>
<dbReference type="Proteomes" id="UP001279734">
    <property type="component" value="Unassembled WGS sequence"/>
</dbReference>
<dbReference type="EMBL" id="BSYO01000018">
    <property type="protein sequence ID" value="GMH17600.1"/>
    <property type="molecule type" value="Genomic_DNA"/>
</dbReference>
<feature type="transmembrane region" description="Helical" evidence="4">
    <location>
        <begin position="549"/>
        <end position="566"/>
    </location>
</feature>
<comment type="similarity">
    <text evidence="2">Belongs to the MscS (TC 1.A.23) family.</text>
</comment>
<keyword evidence="6" id="KW-1185">Reference proteome</keyword>
<evidence type="ECO:0000256" key="4">
    <source>
        <dbReference type="SAM" id="Phobius"/>
    </source>
</evidence>
<evidence type="ECO:0000313" key="5">
    <source>
        <dbReference type="EMBL" id="GMH17600.1"/>
    </source>
</evidence>
<feature type="compositionally biased region" description="Low complexity" evidence="3">
    <location>
        <begin position="333"/>
        <end position="346"/>
    </location>
</feature>
<evidence type="ECO:0000256" key="1">
    <source>
        <dbReference type="ARBA" id="ARBA00004141"/>
    </source>
</evidence>
<feature type="transmembrane region" description="Helical" evidence="4">
    <location>
        <begin position="59"/>
        <end position="81"/>
    </location>
</feature>